<keyword evidence="2" id="KW-1185">Reference proteome</keyword>
<protein>
    <submittedName>
        <fullName evidence="1">Uncharacterized protein</fullName>
    </submittedName>
</protein>
<sequence>MVCVICPQCVFRLRRFTGVALDPPSFEPGSWRGAGDLLIDPVNHEYWLTSRPRVAGPRGYGVEIWYSNNGDQYSLVSLIPKEEVSKWVGINVLSIENNQLVQDPLTGLYYLYMSLDIGDGWETFMAKADDPRGPWNPVGLVIRRDRDYDSAESRDCTINIIDGRYIALCKAVKRGDGPHAYTELLTSRDGVNWVKLGLPTINGQPQRPQPDAFLLNGDILPSTYGPMFIGTVTTFFKNAHITKYFGAYIIDLKTNNLEEVFTAEWKPGSMYEHPEYPIHTYCNIVKDPFTGDWRILIEAIDPRYTKEIGVNTEVDRVLQYKAKVPEAA</sequence>
<dbReference type="EMBL" id="CP000852">
    <property type="protein sequence ID" value="ABW02544.1"/>
    <property type="molecule type" value="Genomic_DNA"/>
</dbReference>
<dbReference type="GeneID" id="5709990"/>
<gene>
    <name evidence="1" type="ordered locus">Cmaq_1721</name>
</gene>
<dbReference type="AlphaFoldDB" id="A8MAG7"/>
<accession>A8MAG7</accession>
<dbReference type="KEGG" id="cma:Cmaq_1721"/>
<dbReference type="OrthoDB" id="45198at2157"/>
<organism evidence="1 2">
    <name type="scientific">Caldivirga maquilingensis (strain ATCC 700844 / DSM 13496 / JCM 10307 / IC-167)</name>
    <dbReference type="NCBI Taxonomy" id="397948"/>
    <lineage>
        <taxon>Archaea</taxon>
        <taxon>Thermoproteota</taxon>
        <taxon>Thermoprotei</taxon>
        <taxon>Thermoproteales</taxon>
        <taxon>Thermoproteaceae</taxon>
        <taxon>Caldivirga</taxon>
    </lineage>
</organism>
<evidence type="ECO:0000313" key="2">
    <source>
        <dbReference type="Proteomes" id="UP000001137"/>
    </source>
</evidence>
<proteinExistence type="predicted"/>
<dbReference type="RefSeq" id="WP_012186763.1">
    <property type="nucleotide sequence ID" value="NC_009954.1"/>
</dbReference>
<dbReference type="Gene3D" id="2.115.10.20">
    <property type="entry name" value="Glycosyl hydrolase domain, family 43"/>
    <property type="match status" value="1"/>
</dbReference>
<evidence type="ECO:0000313" key="1">
    <source>
        <dbReference type="EMBL" id="ABW02544.1"/>
    </source>
</evidence>
<reference evidence="1 2" key="1">
    <citation type="submission" date="2007-10" db="EMBL/GenBank/DDBJ databases">
        <title>Complete sequence of Caldivirga maquilingensis IC-167.</title>
        <authorList>
            <consortium name="US DOE Joint Genome Institute"/>
            <person name="Copeland A."/>
            <person name="Lucas S."/>
            <person name="Lapidus A."/>
            <person name="Barry K."/>
            <person name="Glavina del Rio T."/>
            <person name="Dalin E."/>
            <person name="Tice H."/>
            <person name="Pitluck S."/>
            <person name="Saunders E."/>
            <person name="Brettin T."/>
            <person name="Bruce D."/>
            <person name="Detter J.C."/>
            <person name="Han C."/>
            <person name="Schmutz J."/>
            <person name="Larimer F."/>
            <person name="Land M."/>
            <person name="Hauser L."/>
            <person name="Kyrpides N."/>
            <person name="Ivanova N."/>
            <person name="Biddle J.F."/>
            <person name="Zhang Z."/>
            <person name="Fitz-Gibbon S.T."/>
            <person name="Lowe T.M."/>
            <person name="Saltikov C."/>
            <person name="House C.H."/>
            <person name="Richardson P."/>
        </authorList>
    </citation>
    <scope>NUCLEOTIDE SEQUENCE [LARGE SCALE GENOMIC DNA]</scope>
    <source>
        <strain evidence="2">ATCC 700844 / DSM 13496 / JCM 10307 / IC-167</strain>
    </source>
</reference>
<dbReference type="HOGENOM" id="CLU_846221_0_0_2"/>
<dbReference type="Proteomes" id="UP000001137">
    <property type="component" value="Chromosome"/>
</dbReference>
<dbReference type="SUPFAM" id="SSF75005">
    <property type="entry name" value="Arabinanase/levansucrase/invertase"/>
    <property type="match status" value="1"/>
</dbReference>
<dbReference type="InterPro" id="IPR023296">
    <property type="entry name" value="Glyco_hydro_beta-prop_sf"/>
</dbReference>
<name>A8MAG7_CALMQ</name>